<name>A0A4Q9UYZ5_9ACTO</name>
<keyword evidence="9" id="KW-1185">Reference proteome</keyword>
<keyword evidence="3" id="KW-0276">Fatty acid metabolism</keyword>
<dbReference type="InterPro" id="IPR045851">
    <property type="entry name" value="AMP-bd_C_sf"/>
</dbReference>
<evidence type="ECO:0000256" key="4">
    <source>
        <dbReference type="ARBA" id="ARBA00023098"/>
    </source>
</evidence>
<comment type="similarity">
    <text evidence="1">Belongs to the ATP-dependent AMP-binding enzyme family.</text>
</comment>
<dbReference type="PROSITE" id="PS00455">
    <property type="entry name" value="AMP_BINDING"/>
    <property type="match status" value="1"/>
</dbReference>
<evidence type="ECO:0000259" key="7">
    <source>
        <dbReference type="Pfam" id="PF00501"/>
    </source>
</evidence>
<sequence>MSEYLEEEGISFTPGKIQVTESMSVPALLRRLGEETPKRVVIERKSNFSNQWMPVTFGQFINEVREVARGFIASGINAGDKIAIMAHTSYEWSLFDFAIQFAGAYAIPIYETSSTDQAKWIISNAGIRAAVVENANLKNVLEPLLGKVKGFETIWSLSDDAQGKLTQLGANVDDAEIDARIDAVRADDLWTIIYTSGTTGRPKGVELSQRNVLHVVMNGSTHSGLIKILSSKGSRTVLFLPMAHVFARFINLVVFFGGSVIGYIPDTRNLVSDMQTFKPTFVLAVPRVFEKIYNAADAKAGSGIKLRTFRSFAKVAINYSRALDTPEGPSKALSLQRQLGDKLVYSTIRELMGGRLKYAISGGAPLGERLGHFFRGMGITVFEGYGLTETSAPTTVNRLDKIKIGSVGAAYPGCYVKVADDGEILVKGDHVFKRYYNNPKATAEAFTDDGWFRTGDIGRIDEEEYVWITGRKKELIVTAGGKNVAPAELEDRLRGHPLISQVVVVGDKKPFIGALVTLDAEALPQWLSNHNLEPIPFSQAINDPQVLASIDRAIKRANTHVSRAESIRKFVILPSDFTVENGYLTPSLKVRRNQVLEDFADTIEELYGSKN</sequence>
<comment type="caution">
    <text evidence="8">The sequence shown here is derived from an EMBL/GenBank/DDBJ whole genome shotgun (WGS) entry which is preliminary data.</text>
</comment>
<evidence type="ECO:0000256" key="5">
    <source>
        <dbReference type="ARBA" id="ARBA00024484"/>
    </source>
</evidence>
<dbReference type="CDD" id="cd05907">
    <property type="entry name" value="VL_LC_FACS_like"/>
    <property type="match status" value="1"/>
</dbReference>
<dbReference type="EMBL" id="SJDT01000006">
    <property type="protein sequence ID" value="TBW20954.1"/>
    <property type="molecule type" value="Genomic_DNA"/>
</dbReference>
<dbReference type="AlphaFoldDB" id="A0A4Q9UYZ5"/>
<dbReference type="Gene3D" id="3.40.50.12780">
    <property type="entry name" value="N-terminal domain of ligase-like"/>
    <property type="match status" value="1"/>
</dbReference>
<dbReference type="InterPro" id="IPR042099">
    <property type="entry name" value="ANL_N_sf"/>
</dbReference>
<evidence type="ECO:0000256" key="2">
    <source>
        <dbReference type="ARBA" id="ARBA00022598"/>
    </source>
</evidence>
<keyword evidence="2 8" id="KW-0436">Ligase</keyword>
<dbReference type="GO" id="GO:0016020">
    <property type="term" value="C:membrane"/>
    <property type="evidence" value="ECO:0007669"/>
    <property type="project" value="TreeGrafter"/>
</dbReference>
<organism evidence="8 9">
    <name type="scientific">Arcanobacterium bovis</name>
    <dbReference type="NCBI Taxonomy" id="2529275"/>
    <lineage>
        <taxon>Bacteria</taxon>
        <taxon>Bacillati</taxon>
        <taxon>Actinomycetota</taxon>
        <taxon>Actinomycetes</taxon>
        <taxon>Actinomycetales</taxon>
        <taxon>Actinomycetaceae</taxon>
        <taxon>Arcanobacterium</taxon>
    </lineage>
</organism>
<evidence type="ECO:0000313" key="9">
    <source>
        <dbReference type="Proteomes" id="UP000293036"/>
    </source>
</evidence>
<protein>
    <recommendedName>
        <fullName evidence="6">Acyl-CoA synthetase</fullName>
    </recommendedName>
</protein>
<feature type="domain" description="AMP-dependent synthetase/ligase" evidence="7">
    <location>
        <begin position="34"/>
        <end position="436"/>
    </location>
</feature>
<comment type="catalytic activity">
    <reaction evidence="5">
        <text>a long-chain fatty acid + ATP + CoA = a long-chain fatty acyl-CoA + AMP + diphosphate</text>
        <dbReference type="Rhea" id="RHEA:15421"/>
        <dbReference type="ChEBI" id="CHEBI:30616"/>
        <dbReference type="ChEBI" id="CHEBI:33019"/>
        <dbReference type="ChEBI" id="CHEBI:57287"/>
        <dbReference type="ChEBI" id="CHEBI:57560"/>
        <dbReference type="ChEBI" id="CHEBI:83139"/>
        <dbReference type="ChEBI" id="CHEBI:456215"/>
        <dbReference type="EC" id="6.2.1.3"/>
    </reaction>
    <physiologicalReaction direction="left-to-right" evidence="5">
        <dbReference type="Rhea" id="RHEA:15422"/>
    </physiologicalReaction>
</comment>
<evidence type="ECO:0000256" key="6">
    <source>
        <dbReference type="ARBA" id="ARBA00032875"/>
    </source>
</evidence>
<accession>A0A4Q9UYZ5</accession>
<proteinExistence type="inferred from homology"/>
<dbReference type="InterPro" id="IPR000873">
    <property type="entry name" value="AMP-dep_synth/lig_dom"/>
</dbReference>
<dbReference type="GO" id="GO:0004467">
    <property type="term" value="F:long-chain fatty acid-CoA ligase activity"/>
    <property type="evidence" value="ECO:0007669"/>
    <property type="project" value="UniProtKB-EC"/>
</dbReference>
<dbReference type="Pfam" id="PF00501">
    <property type="entry name" value="AMP-binding"/>
    <property type="match status" value="1"/>
</dbReference>
<evidence type="ECO:0000313" key="8">
    <source>
        <dbReference type="EMBL" id="TBW20954.1"/>
    </source>
</evidence>
<dbReference type="OrthoDB" id="9803968at2"/>
<dbReference type="Gene3D" id="3.30.300.30">
    <property type="match status" value="1"/>
</dbReference>
<dbReference type="InterPro" id="IPR020845">
    <property type="entry name" value="AMP-binding_CS"/>
</dbReference>
<dbReference type="Proteomes" id="UP000293036">
    <property type="component" value="Unassembled WGS sequence"/>
</dbReference>
<evidence type="ECO:0000256" key="1">
    <source>
        <dbReference type="ARBA" id="ARBA00006432"/>
    </source>
</evidence>
<reference evidence="8 9" key="1">
    <citation type="submission" date="2019-02" db="EMBL/GenBank/DDBJ databases">
        <title>Arcanobacterium bovis sp. nov., isolated from the milk of a cow with mastitis.</title>
        <authorList>
            <person name="Sammra O."/>
            <person name="Foster G."/>
            <person name="Hassan A."/>
            <person name="Alssahen M."/>
            <person name="Laemmler C."/>
            <person name="Borowiak M."/>
            <person name="Malorny B."/>
            <person name="Abdulmawjood A."/>
        </authorList>
    </citation>
    <scope>NUCLEOTIDE SEQUENCE [LARGE SCALE GENOMIC DNA]</scope>
    <source>
        <strain evidence="8 9">C605018/01/1</strain>
    </source>
</reference>
<dbReference type="Pfam" id="PF23562">
    <property type="entry name" value="AMP-binding_C_3"/>
    <property type="match status" value="1"/>
</dbReference>
<dbReference type="RefSeq" id="WP_131282000.1">
    <property type="nucleotide sequence ID" value="NZ_JBHSLR010000005.1"/>
</dbReference>
<dbReference type="PANTHER" id="PTHR43272:SF32">
    <property type="entry name" value="AMP-DEPENDENT SYNTHETASE_LIGASE DOMAIN-CONTAINING PROTEIN"/>
    <property type="match status" value="1"/>
</dbReference>
<gene>
    <name evidence="8" type="ORF">EZJ44_07655</name>
</gene>
<evidence type="ECO:0000256" key="3">
    <source>
        <dbReference type="ARBA" id="ARBA00022832"/>
    </source>
</evidence>
<dbReference type="SUPFAM" id="SSF56801">
    <property type="entry name" value="Acetyl-CoA synthetase-like"/>
    <property type="match status" value="1"/>
</dbReference>
<dbReference type="PANTHER" id="PTHR43272">
    <property type="entry name" value="LONG-CHAIN-FATTY-ACID--COA LIGASE"/>
    <property type="match status" value="1"/>
</dbReference>
<keyword evidence="4" id="KW-0443">Lipid metabolism</keyword>